<dbReference type="AlphaFoldDB" id="A0A942YIP7"/>
<evidence type="ECO:0000256" key="2">
    <source>
        <dbReference type="SAM" id="SignalP"/>
    </source>
</evidence>
<name>A0A942YIP7_9BACI</name>
<proteinExistence type="predicted"/>
<reference evidence="3 4" key="1">
    <citation type="submission" date="2021-05" db="EMBL/GenBank/DDBJ databases">
        <title>Novel Bacillus species.</title>
        <authorList>
            <person name="Liu G."/>
        </authorList>
    </citation>
    <scope>NUCLEOTIDE SEQUENCE [LARGE SCALE GENOMIC DNA]</scope>
    <source>
        <strain evidence="4">FJAT-49780</strain>
    </source>
</reference>
<feature type="transmembrane region" description="Helical" evidence="1">
    <location>
        <begin position="72"/>
        <end position="95"/>
    </location>
</feature>
<evidence type="ECO:0000313" key="3">
    <source>
        <dbReference type="EMBL" id="MBS4196700.1"/>
    </source>
</evidence>
<keyword evidence="4" id="KW-1185">Reference proteome</keyword>
<dbReference type="EMBL" id="JAGYPG010000003">
    <property type="protein sequence ID" value="MBS4196700.1"/>
    <property type="molecule type" value="Genomic_DNA"/>
</dbReference>
<dbReference type="InterPro" id="IPR045770">
    <property type="entry name" value="DUF6223"/>
</dbReference>
<feature type="signal peptide" evidence="2">
    <location>
        <begin position="1"/>
        <end position="23"/>
    </location>
</feature>
<dbReference type="RefSeq" id="WP_213125924.1">
    <property type="nucleotide sequence ID" value="NZ_JAGYPG010000003.1"/>
</dbReference>
<feature type="transmembrane region" description="Helical" evidence="1">
    <location>
        <begin position="39"/>
        <end position="60"/>
    </location>
</feature>
<keyword evidence="1" id="KW-0472">Membrane</keyword>
<keyword evidence="2" id="KW-0732">Signal</keyword>
<evidence type="ECO:0000313" key="4">
    <source>
        <dbReference type="Proteomes" id="UP000681414"/>
    </source>
</evidence>
<protein>
    <submittedName>
        <fullName evidence="3">Uncharacterized protein</fullName>
    </submittedName>
</protein>
<sequence>MKMKLVSFVLLCAFLLVPTLASAEVTNGNIGYKLTTGRLWVTMDAVVGLVSVILAGMYLARSSGRFGTGSGRRGAIVSMVVGLLVIAYAGVHVIIFPGGPGTGDGRVGAYFAIVFGLTSMVLAGLTLRRSRQRVG</sequence>
<dbReference type="Pfam" id="PF19733">
    <property type="entry name" value="DUF6223"/>
    <property type="match status" value="1"/>
</dbReference>
<keyword evidence="1" id="KW-1133">Transmembrane helix</keyword>
<dbReference type="Proteomes" id="UP000681414">
    <property type="component" value="Unassembled WGS sequence"/>
</dbReference>
<accession>A0A942YIP7</accession>
<organism evidence="3 4">
    <name type="scientific">Lederbergia citri</name>
    <dbReference type="NCBI Taxonomy" id="2833580"/>
    <lineage>
        <taxon>Bacteria</taxon>
        <taxon>Bacillati</taxon>
        <taxon>Bacillota</taxon>
        <taxon>Bacilli</taxon>
        <taxon>Bacillales</taxon>
        <taxon>Bacillaceae</taxon>
        <taxon>Lederbergia</taxon>
    </lineage>
</organism>
<feature type="transmembrane region" description="Helical" evidence="1">
    <location>
        <begin position="107"/>
        <end position="127"/>
    </location>
</feature>
<keyword evidence="1" id="KW-0812">Transmembrane</keyword>
<comment type="caution">
    <text evidence="3">The sequence shown here is derived from an EMBL/GenBank/DDBJ whole genome shotgun (WGS) entry which is preliminary data.</text>
</comment>
<feature type="chain" id="PRO_5037313090" evidence="2">
    <location>
        <begin position="24"/>
        <end position="135"/>
    </location>
</feature>
<evidence type="ECO:0000256" key="1">
    <source>
        <dbReference type="SAM" id="Phobius"/>
    </source>
</evidence>
<gene>
    <name evidence="3" type="ORF">KHA97_16745</name>
</gene>